<dbReference type="Pfam" id="PF07090">
    <property type="entry name" value="GATase1_like"/>
    <property type="match status" value="1"/>
</dbReference>
<dbReference type="InterPro" id="IPR002035">
    <property type="entry name" value="VWF_A"/>
</dbReference>
<feature type="region of interest" description="Disordered" evidence="1">
    <location>
        <begin position="923"/>
        <end position="1002"/>
    </location>
</feature>
<proteinExistence type="predicted"/>
<protein>
    <submittedName>
        <fullName evidence="4">VWA domain-containing protein</fullName>
    </submittedName>
</protein>
<evidence type="ECO:0000313" key="4">
    <source>
        <dbReference type="EMBL" id="HEN15819.1"/>
    </source>
</evidence>
<dbReference type="SMART" id="SM00327">
    <property type="entry name" value="VWA"/>
    <property type="match status" value="1"/>
</dbReference>
<comment type="caution">
    <text evidence="4">The sequence shown here is derived from an EMBL/GenBank/DDBJ whole genome shotgun (WGS) entry which is preliminary data.</text>
</comment>
<feature type="transmembrane region" description="Helical" evidence="2">
    <location>
        <begin position="53"/>
        <end position="75"/>
    </location>
</feature>
<dbReference type="PROSITE" id="PS50234">
    <property type="entry name" value="VWFA"/>
    <property type="match status" value="1"/>
</dbReference>
<organism evidence="4">
    <name type="scientific">Schlesneria paludicola</name>
    <dbReference type="NCBI Taxonomy" id="360056"/>
    <lineage>
        <taxon>Bacteria</taxon>
        <taxon>Pseudomonadati</taxon>
        <taxon>Planctomycetota</taxon>
        <taxon>Planctomycetia</taxon>
        <taxon>Planctomycetales</taxon>
        <taxon>Planctomycetaceae</taxon>
        <taxon>Schlesneria</taxon>
    </lineage>
</organism>
<keyword evidence="2" id="KW-1133">Transmembrane helix</keyword>
<keyword evidence="2" id="KW-0812">Transmembrane</keyword>
<dbReference type="AlphaFoldDB" id="A0A7C2K0K7"/>
<dbReference type="SUPFAM" id="SSF53300">
    <property type="entry name" value="vWA-like"/>
    <property type="match status" value="2"/>
</dbReference>
<feature type="compositionally biased region" description="Basic and acidic residues" evidence="1">
    <location>
        <begin position="992"/>
        <end position="1002"/>
    </location>
</feature>
<evidence type="ECO:0000259" key="3">
    <source>
        <dbReference type="PROSITE" id="PS50234"/>
    </source>
</evidence>
<name>A0A7C2K0K7_9PLAN</name>
<dbReference type="InterPro" id="IPR036465">
    <property type="entry name" value="vWFA_dom_sf"/>
</dbReference>
<evidence type="ECO:0000256" key="1">
    <source>
        <dbReference type="SAM" id="MobiDB-lite"/>
    </source>
</evidence>
<dbReference type="PANTHER" id="PTHR37947:SF2">
    <property type="entry name" value="VON WILLEBRAND FACTOR TYPE A"/>
    <property type="match status" value="1"/>
</dbReference>
<gene>
    <name evidence="4" type="ORF">ENQ76_10175</name>
</gene>
<dbReference type="SUPFAM" id="SSF52317">
    <property type="entry name" value="Class I glutamine amidotransferase-like"/>
    <property type="match status" value="1"/>
</dbReference>
<dbReference type="PANTHER" id="PTHR37947">
    <property type="entry name" value="BLL2462 PROTEIN"/>
    <property type="match status" value="1"/>
</dbReference>
<dbReference type="Gene3D" id="3.40.50.410">
    <property type="entry name" value="von Willebrand factor, type A domain"/>
    <property type="match status" value="1"/>
</dbReference>
<dbReference type="InterPro" id="IPR029062">
    <property type="entry name" value="Class_I_gatase-like"/>
</dbReference>
<feature type="transmembrane region" description="Helical" evidence="2">
    <location>
        <begin position="24"/>
        <end position="47"/>
    </location>
</feature>
<dbReference type="CDD" id="cd00198">
    <property type="entry name" value="vWFA"/>
    <property type="match status" value="1"/>
</dbReference>
<feature type="transmembrane region" description="Helical" evidence="2">
    <location>
        <begin position="82"/>
        <end position="99"/>
    </location>
</feature>
<dbReference type="Pfam" id="PF13519">
    <property type="entry name" value="VWA_2"/>
    <property type="match status" value="1"/>
</dbReference>
<reference evidence="4" key="1">
    <citation type="journal article" date="2020" name="mSystems">
        <title>Genome- and Community-Level Interaction Insights into Carbon Utilization and Element Cycling Functions of Hydrothermarchaeota in Hydrothermal Sediment.</title>
        <authorList>
            <person name="Zhou Z."/>
            <person name="Liu Y."/>
            <person name="Xu W."/>
            <person name="Pan J."/>
            <person name="Luo Z.H."/>
            <person name="Li M."/>
        </authorList>
    </citation>
    <scope>NUCLEOTIDE SEQUENCE [LARGE SCALE GENOMIC DNA]</scope>
    <source>
        <strain evidence="4">SpSt-339</strain>
    </source>
</reference>
<dbReference type="Gene3D" id="3.40.50.880">
    <property type="match status" value="2"/>
</dbReference>
<dbReference type="InterPro" id="IPR010768">
    <property type="entry name" value="GATase1-like"/>
</dbReference>
<feature type="compositionally biased region" description="Pro residues" evidence="1">
    <location>
        <begin position="942"/>
        <end position="954"/>
    </location>
</feature>
<evidence type="ECO:0000256" key="2">
    <source>
        <dbReference type="SAM" id="Phobius"/>
    </source>
</evidence>
<keyword evidence="2" id="KW-0472">Membrane</keyword>
<accession>A0A7C2K0K7</accession>
<dbReference type="EMBL" id="DSOK01000289">
    <property type="protein sequence ID" value="HEN15819.1"/>
    <property type="molecule type" value="Genomic_DNA"/>
</dbReference>
<sequence length="1002" mass="109910">MSSLRRLLLTLFPAPRRPVRRGDIVSLAAFFVLFAATCFGLDYWGVLLFARPWALSLAVLGAWVWWLHVAGYAGLPRVRGHVACWTRLVLLALLVMVLAEPRSVRSKDVVSAMFLVDVSDSVRGDSVDAATRYVVESAALKPTTDEIGLLIFGKTPAVEQPPRMNYIVEALNSVLDRGATNVEQAMSLAAAMLPDANQGRLVVISDGAQTEGNLSRVLDDLKSRGIAVDVLPVDYSYDAEVWLERLDLPQQVKIGETYEAAIVLSSLQAGEGKLVLRENGEAIAEQTVQFQPGKNRYTVPITLRAAGYYEYTATLEVDRATDSLSQNNTVLGYIFVEGEGQVLLVVDSASDRRDWEKLEQTLREAERAVKVMPAYEFPGDTAALMPYDCIIFCNVPYDAFDFEQLAGLKDAVYNVGIGFLMVGGANSYGPGGWHKTVVEEILPVTMDISNKKVLPKGALAIILHTCEFPEGNTWAKEITKRAIKVLSAQDEAGVLAFTDKGEDWIFPLTPVSDYEKFVPLIDGAFIGDMPSFQTTMQLGLNGLLKSDAATKHMIIISDGDPAPAPPNLLQQFVDNQISVSTVAVFPHGGMEQQSLQLIANATGGRYYFVNDNPDVLPAIFIKESKTLKRSMIQNKTITPRLGFPSPVLKGLDSIPDLKGYVLTNAKPSPAMSVLLAPPDEQDPTQEDPILAIWQHGLGKTAAFTSDLSPNWGGNWQDWEHYQAFVKQLLIDISRVRKAGALRMSTYTTGGEAVIVAEDFHSEESFLEVTAKLAGPGGKSEIVRLKQVSPRRYQASVPLWGHGRYHAVAQAKGSGRDEQAFGGFIVSYSPEYLRFRSNRQILSEIADRTGGRLLTGDAKTDDVFHAGRQVKRTTRPVFDWFLIALACLVPLDVAIRRVQIDWSAIANLFRRRTGPATATTGALLQRKQQVQSTLTGRREERPLPPPTAPPKPIAPRVPTTPAAAAPPPPTAQQPAQPGEAMSTTERLLRLKKQREENKDEPKS</sequence>
<feature type="domain" description="VWFA" evidence="3">
    <location>
        <begin position="111"/>
        <end position="247"/>
    </location>
</feature>
<dbReference type="Pfam" id="PF00092">
    <property type="entry name" value="VWA"/>
    <property type="match status" value="1"/>
</dbReference>